<evidence type="ECO:0000259" key="2">
    <source>
        <dbReference type="PROSITE" id="PS00028"/>
    </source>
</evidence>
<evidence type="ECO:0000313" key="3">
    <source>
        <dbReference type="EMBL" id="GMH18740.1"/>
    </source>
</evidence>
<organism evidence="3 4">
    <name type="scientific">Nepenthes gracilis</name>
    <name type="common">Slender pitcher plant</name>
    <dbReference type="NCBI Taxonomy" id="150966"/>
    <lineage>
        <taxon>Eukaryota</taxon>
        <taxon>Viridiplantae</taxon>
        <taxon>Streptophyta</taxon>
        <taxon>Embryophyta</taxon>
        <taxon>Tracheophyta</taxon>
        <taxon>Spermatophyta</taxon>
        <taxon>Magnoliopsida</taxon>
        <taxon>eudicotyledons</taxon>
        <taxon>Gunneridae</taxon>
        <taxon>Pentapetalae</taxon>
        <taxon>Caryophyllales</taxon>
        <taxon>Nepenthaceae</taxon>
        <taxon>Nepenthes</taxon>
    </lineage>
</organism>
<dbReference type="EMBL" id="BSYO01000019">
    <property type="protein sequence ID" value="GMH18740.1"/>
    <property type="molecule type" value="Genomic_DNA"/>
</dbReference>
<evidence type="ECO:0000256" key="1">
    <source>
        <dbReference type="SAM" id="MobiDB-lite"/>
    </source>
</evidence>
<accession>A0AAD3SVK3</accession>
<feature type="region of interest" description="Disordered" evidence="1">
    <location>
        <begin position="1"/>
        <end position="41"/>
    </location>
</feature>
<proteinExistence type="predicted"/>
<feature type="compositionally biased region" description="Polar residues" evidence="1">
    <location>
        <begin position="1"/>
        <end position="14"/>
    </location>
</feature>
<gene>
    <name evidence="3" type="ORF">Nepgr_020581</name>
</gene>
<dbReference type="Proteomes" id="UP001279734">
    <property type="component" value="Unassembled WGS sequence"/>
</dbReference>
<feature type="domain" description="C2H2-type" evidence="2">
    <location>
        <begin position="49"/>
        <end position="69"/>
    </location>
</feature>
<reference evidence="3" key="1">
    <citation type="submission" date="2023-05" db="EMBL/GenBank/DDBJ databases">
        <title>Nepenthes gracilis genome sequencing.</title>
        <authorList>
            <person name="Fukushima K."/>
        </authorList>
    </citation>
    <scope>NUCLEOTIDE SEQUENCE</scope>
    <source>
        <strain evidence="3">SING2019-196</strain>
    </source>
</reference>
<protein>
    <recommendedName>
        <fullName evidence="2">C2H2-type domain-containing protein</fullName>
    </recommendedName>
</protein>
<dbReference type="PROSITE" id="PS00028">
    <property type="entry name" value="ZINC_FINGER_C2H2_1"/>
    <property type="match status" value="1"/>
</dbReference>
<name>A0AAD3SVK3_NEPGR</name>
<comment type="caution">
    <text evidence="3">The sequence shown here is derived from an EMBL/GenBank/DDBJ whole genome shotgun (WGS) entry which is preliminary data.</text>
</comment>
<evidence type="ECO:0000313" key="4">
    <source>
        <dbReference type="Proteomes" id="UP001279734"/>
    </source>
</evidence>
<feature type="compositionally biased region" description="Basic residues" evidence="1">
    <location>
        <begin position="27"/>
        <end position="38"/>
    </location>
</feature>
<dbReference type="AlphaFoldDB" id="A0AAD3SVK3"/>
<dbReference type="InterPro" id="IPR013087">
    <property type="entry name" value="Znf_C2H2_type"/>
</dbReference>
<sequence length="217" mass="23024">MANSPSASTETAANSDLIHPSFPPRRGSIHRPQPKPARRGGCVARPLVCPRCKGKFRNIYALSGHQNVHRPYSRRFWYASPLQARQPLRSRGAASPRGGAVPLAHPLPYRPGTSAPVLYPVASKNGPPSLQLGVAPPFNVVAVACRGAGESGLLTCRMNCSLEKGDIPENWLTLGMGSGPRGSNPADQSSPETSIADAGIRVAQKGGDYRMSLDLSL</sequence>
<keyword evidence="4" id="KW-1185">Reference proteome</keyword>